<keyword evidence="1" id="KW-1133">Transmembrane helix</keyword>
<feature type="transmembrane region" description="Helical" evidence="1">
    <location>
        <begin position="44"/>
        <end position="61"/>
    </location>
</feature>
<evidence type="ECO:0000313" key="2">
    <source>
        <dbReference type="EMBL" id="EDW64416.2"/>
    </source>
</evidence>
<dbReference type="InParanoid" id="B4LVM2"/>
<name>B4LVM2_DROVI</name>
<keyword evidence="1" id="KW-0812">Transmembrane</keyword>
<organism evidence="2 3">
    <name type="scientific">Drosophila virilis</name>
    <name type="common">Fruit fly</name>
    <dbReference type="NCBI Taxonomy" id="7244"/>
    <lineage>
        <taxon>Eukaryota</taxon>
        <taxon>Metazoa</taxon>
        <taxon>Ecdysozoa</taxon>
        <taxon>Arthropoda</taxon>
        <taxon>Hexapoda</taxon>
        <taxon>Insecta</taxon>
        <taxon>Pterygota</taxon>
        <taxon>Neoptera</taxon>
        <taxon>Endopterygota</taxon>
        <taxon>Diptera</taxon>
        <taxon>Brachycera</taxon>
        <taxon>Muscomorpha</taxon>
        <taxon>Ephydroidea</taxon>
        <taxon>Drosophilidae</taxon>
        <taxon>Drosophila</taxon>
    </lineage>
</organism>
<evidence type="ECO:0000256" key="1">
    <source>
        <dbReference type="SAM" id="Phobius"/>
    </source>
</evidence>
<dbReference type="OrthoDB" id="8195786at2759"/>
<gene>
    <name evidence="2" type="primary">Dvir\GJ22605</name>
    <name evidence="2" type="ORF">Dvir_GJ22605</name>
</gene>
<dbReference type="AlphaFoldDB" id="B4LVM2"/>
<evidence type="ECO:0000313" key="3">
    <source>
        <dbReference type="Proteomes" id="UP000008792"/>
    </source>
</evidence>
<reference evidence="2 3" key="1">
    <citation type="journal article" date="2007" name="Nature">
        <title>Evolution of genes and genomes on the Drosophila phylogeny.</title>
        <authorList>
            <consortium name="Drosophila 12 Genomes Consortium"/>
            <person name="Clark A.G."/>
            <person name="Eisen M.B."/>
            <person name="Smith D.R."/>
            <person name="Bergman C.M."/>
            <person name="Oliver B."/>
            <person name="Markow T.A."/>
            <person name="Kaufman T.C."/>
            <person name="Kellis M."/>
            <person name="Gelbart W."/>
            <person name="Iyer V.N."/>
            <person name="Pollard D.A."/>
            <person name="Sackton T.B."/>
            <person name="Larracuente A.M."/>
            <person name="Singh N.D."/>
            <person name="Abad J.P."/>
            <person name="Abt D.N."/>
            <person name="Adryan B."/>
            <person name="Aguade M."/>
            <person name="Akashi H."/>
            <person name="Anderson W.W."/>
            <person name="Aquadro C.F."/>
            <person name="Ardell D.H."/>
            <person name="Arguello R."/>
            <person name="Artieri C.G."/>
            <person name="Barbash D.A."/>
            <person name="Barker D."/>
            <person name="Barsanti P."/>
            <person name="Batterham P."/>
            <person name="Batzoglou S."/>
            <person name="Begun D."/>
            <person name="Bhutkar A."/>
            <person name="Blanco E."/>
            <person name="Bosak S.A."/>
            <person name="Bradley R.K."/>
            <person name="Brand A.D."/>
            <person name="Brent M.R."/>
            <person name="Brooks A.N."/>
            <person name="Brown R.H."/>
            <person name="Butlin R.K."/>
            <person name="Caggese C."/>
            <person name="Calvi B.R."/>
            <person name="Bernardo de Carvalho A."/>
            <person name="Caspi A."/>
            <person name="Castrezana S."/>
            <person name="Celniker S.E."/>
            <person name="Chang J.L."/>
            <person name="Chapple C."/>
            <person name="Chatterji S."/>
            <person name="Chinwalla A."/>
            <person name="Civetta A."/>
            <person name="Clifton S.W."/>
            <person name="Comeron J.M."/>
            <person name="Costello J.C."/>
            <person name="Coyne J.A."/>
            <person name="Daub J."/>
            <person name="David R.G."/>
            <person name="Delcher A.L."/>
            <person name="Delehaunty K."/>
            <person name="Do C.B."/>
            <person name="Ebling H."/>
            <person name="Edwards K."/>
            <person name="Eickbush T."/>
            <person name="Evans J.D."/>
            <person name="Filipski A."/>
            <person name="Findeiss S."/>
            <person name="Freyhult E."/>
            <person name="Fulton L."/>
            <person name="Fulton R."/>
            <person name="Garcia A.C."/>
            <person name="Gardiner A."/>
            <person name="Garfield D.A."/>
            <person name="Garvin B.E."/>
            <person name="Gibson G."/>
            <person name="Gilbert D."/>
            <person name="Gnerre S."/>
            <person name="Godfrey J."/>
            <person name="Good R."/>
            <person name="Gotea V."/>
            <person name="Gravely B."/>
            <person name="Greenberg A.J."/>
            <person name="Griffiths-Jones S."/>
            <person name="Gross S."/>
            <person name="Guigo R."/>
            <person name="Gustafson E.A."/>
            <person name="Haerty W."/>
            <person name="Hahn M.W."/>
            <person name="Halligan D.L."/>
            <person name="Halpern A.L."/>
            <person name="Halter G.M."/>
            <person name="Han M.V."/>
            <person name="Heger A."/>
            <person name="Hillier L."/>
            <person name="Hinrichs A.S."/>
            <person name="Holmes I."/>
            <person name="Hoskins R.A."/>
            <person name="Hubisz M.J."/>
            <person name="Hultmark D."/>
            <person name="Huntley M.A."/>
            <person name="Jaffe D.B."/>
            <person name="Jagadeeshan S."/>
            <person name="Jeck W.R."/>
            <person name="Johnson J."/>
            <person name="Jones C.D."/>
            <person name="Jordan W.C."/>
            <person name="Karpen G.H."/>
            <person name="Kataoka E."/>
            <person name="Keightley P.D."/>
            <person name="Kheradpour P."/>
            <person name="Kirkness E.F."/>
            <person name="Koerich L.B."/>
            <person name="Kristiansen K."/>
            <person name="Kudrna D."/>
            <person name="Kulathinal R.J."/>
            <person name="Kumar S."/>
            <person name="Kwok R."/>
            <person name="Lander E."/>
            <person name="Langley C.H."/>
            <person name="Lapoint R."/>
            <person name="Lazzaro B.P."/>
            <person name="Lee S.J."/>
            <person name="Levesque L."/>
            <person name="Li R."/>
            <person name="Lin C.F."/>
            <person name="Lin M.F."/>
            <person name="Lindblad-Toh K."/>
            <person name="Llopart A."/>
            <person name="Long M."/>
            <person name="Low L."/>
            <person name="Lozovsky E."/>
            <person name="Lu J."/>
            <person name="Luo M."/>
            <person name="Machado C.A."/>
            <person name="Makalowski W."/>
            <person name="Marzo M."/>
            <person name="Matsuda M."/>
            <person name="Matzkin L."/>
            <person name="McAllister B."/>
            <person name="McBride C.S."/>
            <person name="McKernan B."/>
            <person name="McKernan K."/>
            <person name="Mendez-Lago M."/>
            <person name="Minx P."/>
            <person name="Mollenhauer M.U."/>
            <person name="Montooth K."/>
            <person name="Mount S.M."/>
            <person name="Mu X."/>
            <person name="Myers E."/>
            <person name="Negre B."/>
            <person name="Newfeld S."/>
            <person name="Nielsen R."/>
            <person name="Noor M.A."/>
            <person name="O'Grady P."/>
            <person name="Pachter L."/>
            <person name="Papaceit M."/>
            <person name="Parisi M.J."/>
            <person name="Parisi M."/>
            <person name="Parts L."/>
            <person name="Pedersen J.S."/>
            <person name="Pesole G."/>
            <person name="Phillippy A.M."/>
            <person name="Ponting C.P."/>
            <person name="Pop M."/>
            <person name="Porcelli D."/>
            <person name="Powell J.R."/>
            <person name="Prohaska S."/>
            <person name="Pruitt K."/>
            <person name="Puig M."/>
            <person name="Quesneville H."/>
            <person name="Ram K.R."/>
            <person name="Rand D."/>
            <person name="Rasmussen M.D."/>
            <person name="Reed L.K."/>
            <person name="Reenan R."/>
            <person name="Reily A."/>
            <person name="Remington K.A."/>
            <person name="Rieger T.T."/>
            <person name="Ritchie M.G."/>
            <person name="Robin C."/>
            <person name="Rogers Y.H."/>
            <person name="Rohde C."/>
            <person name="Rozas J."/>
            <person name="Rubenfield M.J."/>
            <person name="Ruiz A."/>
            <person name="Russo S."/>
            <person name="Salzberg S.L."/>
            <person name="Sanchez-Gracia A."/>
            <person name="Saranga D.J."/>
            <person name="Sato H."/>
            <person name="Schaeffer S.W."/>
            <person name="Schatz M.C."/>
            <person name="Schlenke T."/>
            <person name="Schwartz R."/>
            <person name="Segarra C."/>
            <person name="Singh R.S."/>
            <person name="Sirot L."/>
            <person name="Sirota M."/>
            <person name="Sisneros N.B."/>
            <person name="Smith C.D."/>
            <person name="Smith T.F."/>
            <person name="Spieth J."/>
            <person name="Stage D.E."/>
            <person name="Stark A."/>
            <person name="Stephan W."/>
            <person name="Strausberg R.L."/>
            <person name="Strempel S."/>
            <person name="Sturgill D."/>
            <person name="Sutton G."/>
            <person name="Sutton G.G."/>
            <person name="Tao W."/>
            <person name="Teichmann S."/>
            <person name="Tobari Y.N."/>
            <person name="Tomimura Y."/>
            <person name="Tsolas J.M."/>
            <person name="Valente V.L."/>
            <person name="Venter E."/>
            <person name="Venter J.C."/>
            <person name="Vicario S."/>
            <person name="Vieira F.G."/>
            <person name="Vilella A.J."/>
            <person name="Villasante A."/>
            <person name="Walenz B."/>
            <person name="Wang J."/>
            <person name="Wasserman M."/>
            <person name="Watts T."/>
            <person name="Wilson D."/>
            <person name="Wilson R.K."/>
            <person name="Wing R.A."/>
            <person name="Wolfner M.F."/>
            <person name="Wong A."/>
            <person name="Wong G.K."/>
            <person name="Wu C.I."/>
            <person name="Wu G."/>
            <person name="Yamamoto D."/>
            <person name="Yang H.P."/>
            <person name="Yang S.P."/>
            <person name="Yorke J.A."/>
            <person name="Yoshida K."/>
            <person name="Zdobnov E."/>
            <person name="Zhang P."/>
            <person name="Zhang Y."/>
            <person name="Zimin A.V."/>
            <person name="Baldwin J."/>
            <person name="Abdouelleil A."/>
            <person name="Abdulkadir J."/>
            <person name="Abebe A."/>
            <person name="Abera B."/>
            <person name="Abreu J."/>
            <person name="Acer S.C."/>
            <person name="Aftuck L."/>
            <person name="Alexander A."/>
            <person name="An P."/>
            <person name="Anderson E."/>
            <person name="Anderson S."/>
            <person name="Arachi H."/>
            <person name="Azer M."/>
            <person name="Bachantsang P."/>
            <person name="Barry A."/>
            <person name="Bayul T."/>
            <person name="Berlin A."/>
            <person name="Bessette D."/>
            <person name="Bloom T."/>
            <person name="Blye J."/>
            <person name="Boguslavskiy L."/>
            <person name="Bonnet C."/>
            <person name="Boukhgalter B."/>
            <person name="Bourzgui I."/>
            <person name="Brown A."/>
            <person name="Cahill P."/>
            <person name="Channer S."/>
            <person name="Cheshatsang Y."/>
            <person name="Chuda L."/>
            <person name="Citroen M."/>
            <person name="Collymore A."/>
            <person name="Cooke P."/>
            <person name="Costello M."/>
            <person name="D'Aco K."/>
            <person name="Daza R."/>
            <person name="De Haan G."/>
            <person name="DeGray S."/>
            <person name="DeMaso C."/>
            <person name="Dhargay N."/>
            <person name="Dooley K."/>
            <person name="Dooley E."/>
            <person name="Doricent M."/>
            <person name="Dorje P."/>
            <person name="Dorjee K."/>
            <person name="Dupes A."/>
            <person name="Elong R."/>
            <person name="Falk J."/>
            <person name="Farina A."/>
            <person name="Faro S."/>
            <person name="Ferguson D."/>
            <person name="Fisher S."/>
            <person name="Foley C.D."/>
            <person name="Franke A."/>
            <person name="Friedrich D."/>
            <person name="Gadbois L."/>
            <person name="Gearin G."/>
            <person name="Gearin C.R."/>
            <person name="Giannoukos G."/>
            <person name="Goode T."/>
            <person name="Graham J."/>
            <person name="Grandbois E."/>
            <person name="Grewal S."/>
            <person name="Gyaltsen K."/>
            <person name="Hafez N."/>
            <person name="Hagos B."/>
            <person name="Hall J."/>
            <person name="Henson C."/>
            <person name="Hollinger A."/>
            <person name="Honan T."/>
            <person name="Huard M.D."/>
            <person name="Hughes L."/>
            <person name="Hurhula B."/>
            <person name="Husby M.E."/>
            <person name="Kamat A."/>
            <person name="Kanga B."/>
            <person name="Kashin S."/>
            <person name="Khazanovich D."/>
            <person name="Kisner P."/>
            <person name="Lance K."/>
            <person name="Lara M."/>
            <person name="Lee W."/>
            <person name="Lennon N."/>
            <person name="Letendre F."/>
            <person name="LeVine R."/>
            <person name="Lipovsky A."/>
            <person name="Liu X."/>
            <person name="Liu J."/>
            <person name="Liu S."/>
            <person name="Lokyitsang T."/>
            <person name="Lokyitsang Y."/>
            <person name="Lubonja R."/>
            <person name="Lui A."/>
            <person name="MacDonald P."/>
            <person name="Magnisalis V."/>
            <person name="Maru K."/>
            <person name="Matthews C."/>
            <person name="McCusker W."/>
            <person name="McDonough S."/>
            <person name="Mehta T."/>
            <person name="Meldrim J."/>
            <person name="Meneus L."/>
            <person name="Mihai O."/>
            <person name="Mihalev A."/>
            <person name="Mihova T."/>
            <person name="Mittelman R."/>
            <person name="Mlenga V."/>
            <person name="Montmayeur A."/>
            <person name="Mulrain L."/>
            <person name="Navidi A."/>
            <person name="Naylor J."/>
            <person name="Negash T."/>
            <person name="Nguyen T."/>
            <person name="Nguyen N."/>
            <person name="Nicol R."/>
            <person name="Norbu C."/>
            <person name="Norbu N."/>
            <person name="Novod N."/>
            <person name="O'Neill B."/>
            <person name="Osman S."/>
            <person name="Markiewicz E."/>
            <person name="Oyono O.L."/>
            <person name="Patti C."/>
            <person name="Phunkhang P."/>
            <person name="Pierre F."/>
            <person name="Priest M."/>
            <person name="Raghuraman S."/>
            <person name="Rege F."/>
            <person name="Reyes R."/>
            <person name="Rise C."/>
            <person name="Rogov P."/>
            <person name="Ross K."/>
            <person name="Ryan E."/>
            <person name="Settipalli S."/>
            <person name="Shea T."/>
            <person name="Sherpa N."/>
            <person name="Shi L."/>
            <person name="Shih D."/>
            <person name="Sparrow T."/>
            <person name="Spaulding J."/>
            <person name="Stalker J."/>
            <person name="Stange-Thomann N."/>
            <person name="Stavropoulos S."/>
            <person name="Stone C."/>
            <person name="Strader C."/>
            <person name="Tesfaye S."/>
            <person name="Thomson T."/>
            <person name="Thoulutsang Y."/>
            <person name="Thoulutsang D."/>
            <person name="Topham K."/>
            <person name="Topping I."/>
            <person name="Tsamla T."/>
            <person name="Vassiliev H."/>
            <person name="Vo A."/>
            <person name="Wangchuk T."/>
            <person name="Wangdi T."/>
            <person name="Weiand M."/>
            <person name="Wilkinson J."/>
            <person name="Wilson A."/>
            <person name="Yadav S."/>
            <person name="Young G."/>
            <person name="Yu Q."/>
            <person name="Zembek L."/>
            <person name="Zhong D."/>
            <person name="Zimmer A."/>
            <person name="Zwirko Z."/>
            <person name="Jaffe D.B."/>
            <person name="Alvarez P."/>
            <person name="Brockman W."/>
            <person name="Butler J."/>
            <person name="Chin C."/>
            <person name="Gnerre S."/>
            <person name="Grabherr M."/>
            <person name="Kleber M."/>
            <person name="Mauceli E."/>
            <person name="MacCallum I."/>
        </authorList>
    </citation>
    <scope>NUCLEOTIDE SEQUENCE [LARGE SCALE GENOMIC DNA]</scope>
    <source>
        <strain evidence="3">Tucson 15010-1051.87</strain>
    </source>
</reference>
<dbReference type="eggNOG" id="ENOG502T6Q9">
    <property type="taxonomic scope" value="Eukaryota"/>
</dbReference>
<keyword evidence="1" id="KW-0472">Membrane</keyword>
<dbReference type="EMBL" id="CH940649">
    <property type="protein sequence ID" value="EDW64416.2"/>
    <property type="molecule type" value="Genomic_DNA"/>
</dbReference>
<feature type="transmembrane region" description="Helical" evidence="1">
    <location>
        <begin position="96"/>
        <end position="119"/>
    </location>
</feature>
<dbReference type="HOGENOM" id="CLU_1898388_0_0_1"/>
<keyword evidence="3" id="KW-1185">Reference proteome</keyword>
<dbReference type="Proteomes" id="UP000008792">
    <property type="component" value="Unassembled WGS sequence"/>
</dbReference>
<dbReference type="KEGG" id="dvi:6627864"/>
<proteinExistence type="predicted"/>
<sequence length="165" mass="18517">MRGKIYSFSLFTAASSLFCISAPASVHNLLLVLNPLKMFRHCNLYMLGLLVIASVCLISNVDGYRRGYQRTSTSTPTTTTPPPQTPKEYLDSKSSFSTFGIIAIIFTCIVVSLAFYYGIMCYPLLCREDKKYRFMDVSTITAATSRSIQSIENYPVDQKHNHQLA</sequence>
<protein>
    <submittedName>
        <fullName evidence="2">Uncharacterized protein</fullName>
    </submittedName>
</protein>
<accession>B4LVM2</accession>